<dbReference type="OrthoDB" id="9804975at2"/>
<feature type="domain" description="CcmH/CycL/Ccl2/NrfF N-terminal" evidence="8">
    <location>
        <begin position="11"/>
        <end position="152"/>
    </location>
</feature>
<dbReference type="GO" id="GO:0017004">
    <property type="term" value="P:cytochrome complex assembly"/>
    <property type="evidence" value="ECO:0007669"/>
    <property type="project" value="UniProtKB-KW"/>
</dbReference>
<evidence type="ECO:0000256" key="6">
    <source>
        <dbReference type="ARBA" id="ARBA00023004"/>
    </source>
</evidence>
<gene>
    <name evidence="9" type="ORF">GCM10011369_20310</name>
</gene>
<keyword evidence="3 7" id="KW-0479">Metal-binding</keyword>
<accession>A0A8J2U5G1</accession>
<dbReference type="Proteomes" id="UP000619743">
    <property type="component" value="Unassembled WGS sequence"/>
</dbReference>
<feature type="signal peptide" evidence="7">
    <location>
        <begin position="1"/>
        <end position="22"/>
    </location>
</feature>
<dbReference type="InterPro" id="IPR005616">
    <property type="entry name" value="CcmH/CycL/Ccl2/NrfF_N"/>
</dbReference>
<dbReference type="FunFam" id="1.10.8.640:FF:000001">
    <property type="entry name" value="Cytochrome c-type biogenesis protein"/>
    <property type="match status" value="1"/>
</dbReference>
<evidence type="ECO:0000256" key="5">
    <source>
        <dbReference type="ARBA" id="ARBA00022748"/>
    </source>
</evidence>
<proteinExistence type="inferred from homology"/>
<comment type="caution">
    <text evidence="9">The sequence shown here is derived from an EMBL/GenBank/DDBJ whole genome shotgun (WGS) entry which is preliminary data.</text>
</comment>
<evidence type="ECO:0000313" key="9">
    <source>
        <dbReference type="EMBL" id="GGA78354.1"/>
    </source>
</evidence>
<dbReference type="GO" id="GO:0005886">
    <property type="term" value="C:plasma membrane"/>
    <property type="evidence" value="ECO:0007669"/>
    <property type="project" value="TreeGrafter"/>
</dbReference>
<dbReference type="PANTHER" id="PTHR47870">
    <property type="entry name" value="CYTOCHROME C-TYPE BIOGENESIS PROTEIN CCMH"/>
    <property type="match status" value="1"/>
</dbReference>
<keyword evidence="6 7" id="KW-0408">Iron</keyword>
<keyword evidence="4 7" id="KW-0732">Signal</keyword>
<evidence type="ECO:0000256" key="7">
    <source>
        <dbReference type="RuleBase" id="RU364112"/>
    </source>
</evidence>
<evidence type="ECO:0000256" key="1">
    <source>
        <dbReference type="ARBA" id="ARBA00010342"/>
    </source>
</evidence>
<comment type="similarity">
    <text evidence="1 7">Belongs to the CcmH/CycL/Ccl2/NrfF family.</text>
</comment>
<keyword evidence="5" id="KW-0201">Cytochrome c-type biogenesis</keyword>
<sequence length="159" mass="18021">MIKFYRFCVALIAVCWTVSVQAAIDAYPFEDAAKEAQFRELINEIRCPKCQNQTISDSDAGLAKDLKDKTYEMVQQGASKEQVIDYMVQRYGDFVHYQPPIKQSTWVLWFGPFVFLLIAVIGVAVMIARKRSPKAAVGQLTDTEKARLAELMKKDDSNS</sequence>
<evidence type="ECO:0000256" key="4">
    <source>
        <dbReference type="ARBA" id="ARBA00022729"/>
    </source>
</evidence>
<dbReference type="Pfam" id="PF03918">
    <property type="entry name" value="CcmH"/>
    <property type="match status" value="1"/>
</dbReference>
<evidence type="ECO:0000313" key="10">
    <source>
        <dbReference type="Proteomes" id="UP000619743"/>
    </source>
</evidence>
<evidence type="ECO:0000256" key="3">
    <source>
        <dbReference type="ARBA" id="ARBA00022723"/>
    </source>
</evidence>
<evidence type="ECO:0000256" key="2">
    <source>
        <dbReference type="ARBA" id="ARBA00022617"/>
    </source>
</evidence>
<dbReference type="InterPro" id="IPR038297">
    <property type="entry name" value="CcmH/CycL/NrfF/Ccl2_sf"/>
</dbReference>
<keyword evidence="10" id="KW-1185">Reference proteome</keyword>
<feature type="chain" id="PRO_5035338811" description="Cytochrome c-type biogenesis protein" evidence="7">
    <location>
        <begin position="23"/>
        <end position="159"/>
    </location>
</feature>
<keyword evidence="2 7" id="KW-0349">Heme</keyword>
<reference evidence="10" key="1">
    <citation type="journal article" date="2019" name="Int. J. Syst. Evol. Microbiol.">
        <title>The Global Catalogue of Microorganisms (GCM) 10K type strain sequencing project: providing services to taxonomists for standard genome sequencing and annotation.</title>
        <authorList>
            <consortium name="The Broad Institute Genomics Platform"/>
            <consortium name="The Broad Institute Genome Sequencing Center for Infectious Disease"/>
            <person name="Wu L."/>
            <person name="Ma J."/>
        </authorList>
    </citation>
    <scope>NUCLEOTIDE SEQUENCE [LARGE SCALE GENOMIC DNA]</scope>
    <source>
        <strain evidence="10">CGMCC 1.10130</strain>
    </source>
</reference>
<feature type="transmembrane region" description="Helical" evidence="7">
    <location>
        <begin position="106"/>
        <end position="128"/>
    </location>
</feature>
<protein>
    <recommendedName>
        <fullName evidence="7">Cytochrome c-type biogenesis protein</fullName>
    </recommendedName>
</protein>
<dbReference type="RefSeq" id="WP_087505704.1">
    <property type="nucleotide sequence ID" value="NZ_BMDX01000009.1"/>
</dbReference>
<organism evidence="9 10">
    <name type="scientific">Neiella marina</name>
    <dbReference type="NCBI Taxonomy" id="508461"/>
    <lineage>
        <taxon>Bacteria</taxon>
        <taxon>Pseudomonadati</taxon>
        <taxon>Pseudomonadota</taxon>
        <taxon>Gammaproteobacteria</taxon>
        <taxon>Alteromonadales</taxon>
        <taxon>Echinimonadaceae</taxon>
        <taxon>Neiella</taxon>
    </lineage>
</organism>
<dbReference type="CDD" id="cd16378">
    <property type="entry name" value="CcmH_N"/>
    <property type="match status" value="1"/>
</dbReference>
<keyword evidence="7" id="KW-0472">Membrane</keyword>
<keyword evidence="7" id="KW-0812">Transmembrane</keyword>
<dbReference type="PANTHER" id="PTHR47870:SF1">
    <property type="entry name" value="CYTOCHROME C-TYPE BIOGENESIS PROTEIN CCMH"/>
    <property type="match status" value="1"/>
</dbReference>
<dbReference type="InterPro" id="IPR051263">
    <property type="entry name" value="C-type_cytochrome_biogenesis"/>
</dbReference>
<keyword evidence="7" id="KW-1133">Transmembrane helix</keyword>
<dbReference type="Gene3D" id="1.10.8.640">
    <property type="entry name" value="Cytochrome C biogenesis protein"/>
    <property type="match status" value="1"/>
</dbReference>
<dbReference type="AlphaFoldDB" id="A0A8J2U5G1"/>
<comment type="function">
    <text evidence="7">Possible subunit of a heme lyase.</text>
</comment>
<dbReference type="EMBL" id="BMDX01000009">
    <property type="protein sequence ID" value="GGA78354.1"/>
    <property type="molecule type" value="Genomic_DNA"/>
</dbReference>
<evidence type="ECO:0000259" key="8">
    <source>
        <dbReference type="Pfam" id="PF03918"/>
    </source>
</evidence>
<name>A0A8J2U5G1_9GAMM</name>
<dbReference type="GO" id="GO:0046872">
    <property type="term" value="F:metal ion binding"/>
    <property type="evidence" value="ECO:0007669"/>
    <property type="project" value="UniProtKB-KW"/>
</dbReference>